<evidence type="ECO:0000313" key="8">
    <source>
        <dbReference type="EMBL" id="KAK9816680.1"/>
    </source>
</evidence>
<proteinExistence type="inferred from homology"/>
<dbReference type="Pfam" id="PF02417">
    <property type="entry name" value="Chromate_transp"/>
    <property type="match status" value="2"/>
</dbReference>
<protein>
    <recommendedName>
        <fullName evidence="10">Chromate transporter</fullName>
    </recommendedName>
</protein>
<sequence length="480" mass="52763">MVRTVCTHALKMMYNAGKRGECKVLIRPSSKVVVKFLQVMMRHAGASLVRVGYRQILQQFLWLGWTAFGGPSAHIALFQKTFVDKLKWMSNTVFLELLALSQCMPGPSSTQVSFAIGVVKRGIPGGLLSGVLFQYPGFLIMALVGAGAANWLKDPAPWLRGLLAGLGAVGVALVASSAKQLTYSICKERTLMFLNAAAAFIVFYYTTTWMFPLLILVGGLVTLYTKRHEDVALKKVDEHVEHLGLRKRWGALVVALWLVVLVVTIVVRGKVAYDNARELYWFEAFYRTGSIIFGGGQVVLPLLFNEVVQSDCSYIVADGKSRHVCVDRPDSWVTTTDFYTGLAVVQAMPGPLFNFAAYLGAIIAYRANVFRLWGIIICWVGLFAPGILLIYGILPFWGQWRRQPIYRRMLPGLNASAVGLVVAAVFQLTFKLREISPFPNTTICIGIIGYSLTDFGGVPPPIAIILGGVLGIIGWAADMN</sequence>
<reference evidence="8 9" key="1">
    <citation type="journal article" date="2024" name="Nat. Commun.">
        <title>Phylogenomics reveals the evolutionary origins of lichenization in chlorophyte algae.</title>
        <authorList>
            <person name="Puginier C."/>
            <person name="Libourel C."/>
            <person name="Otte J."/>
            <person name="Skaloud P."/>
            <person name="Haon M."/>
            <person name="Grisel S."/>
            <person name="Petersen M."/>
            <person name="Berrin J.G."/>
            <person name="Delaux P.M."/>
            <person name="Dal Grande F."/>
            <person name="Keller J."/>
        </authorList>
    </citation>
    <scope>NUCLEOTIDE SEQUENCE [LARGE SCALE GENOMIC DNA]</scope>
    <source>
        <strain evidence="8 9">SAG 2043</strain>
    </source>
</reference>
<feature type="transmembrane region" description="Helical" evidence="7">
    <location>
        <begin position="190"/>
        <end position="217"/>
    </location>
</feature>
<dbReference type="EMBL" id="JALJOR010000005">
    <property type="protein sequence ID" value="KAK9816680.1"/>
    <property type="molecule type" value="Genomic_DNA"/>
</dbReference>
<keyword evidence="5 7" id="KW-1133">Transmembrane helix</keyword>
<evidence type="ECO:0000256" key="4">
    <source>
        <dbReference type="ARBA" id="ARBA00022692"/>
    </source>
</evidence>
<evidence type="ECO:0008006" key="10">
    <source>
        <dbReference type="Google" id="ProtNLM"/>
    </source>
</evidence>
<dbReference type="PANTHER" id="PTHR33567:SF3">
    <property type="entry name" value="CHROMATE ION TRANSPORTER (EUROFUNG)"/>
    <property type="match status" value="1"/>
</dbReference>
<keyword evidence="9" id="KW-1185">Reference proteome</keyword>
<gene>
    <name evidence="8" type="ORF">WJX72_003596</name>
</gene>
<feature type="transmembrane region" description="Helical" evidence="7">
    <location>
        <begin position="338"/>
        <end position="365"/>
    </location>
</feature>
<organism evidence="8 9">
    <name type="scientific">[Myrmecia] bisecta</name>
    <dbReference type="NCBI Taxonomy" id="41462"/>
    <lineage>
        <taxon>Eukaryota</taxon>
        <taxon>Viridiplantae</taxon>
        <taxon>Chlorophyta</taxon>
        <taxon>core chlorophytes</taxon>
        <taxon>Trebouxiophyceae</taxon>
        <taxon>Trebouxiales</taxon>
        <taxon>Trebouxiaceae</taxon>
        <taxon>Myrmecia</taxon>
    </lineage>
</organism>
<keyword evidence="6 7" id="KW-0472">Membrane</keyword>
<evidence type="ECO:0000256" key="7">
    <source>
        <dbReference type="SAM" id="Phobius"/>
    </source>
</evidence>
<feature type="transmembrane region" description="Helical" evidence="7">
    <location>
        <begin position="372"/>
        <end position="397"/>
    </location>
</feature>
<dbReference type="PANTHER" id="PTHR33567">
    <property type="entry name" value="CHROMATE ION TRANSPORTER (EUROFUNG)"/>
    <property type="match status" value="1"/>
</dbReference>
<evidence type="ECO:0000256" key="1">
    <source>
        <dbReference type="ARBA" id="ARBA00004651"/>
    </source>
</evidence>
<dbReference type="GO" id="GO:0005886">
    <property type="term" value="C:plasma membrane"/>
    <property type="evidence" value="ECO:0007669"/>
    <property type="project" value="UniProtKB-SubCell"/>
</dbReference>
<dbReference type="GO" id="GO:0015109">
    <property type="term" value="F:chromate transmembrane transporter activity"/>
    <property type="evidence" value="ECO:0007669"/>
    <property type="project" value="InterPro"/>
</dbReference>
<accession>A0AAW1Q6Y9</accession>
<comment type="similarity">
    <text evidence="2">Belongs to the chromate ion transporter (CHR) (TC 2.A.51) family.</text>
</comment>
<dbReference type="PIRSF" id="PIRSF004810">
    <property type="entry name" value="ChrA"/>
    <property type="match status" value="1"/>
</dbReference>
<dbReference type="Proteomes" id="UP001489004">
    <property type="component" value="Unassembled WGS sequence"/>
</dbReference>
<dbReference type="InterPro" id="IPR014047">
    <property type="entry name" value="Chr_Tranpt_l_chain"/>
</dbReference>
<feature type="transmembrane region" description="Helical" evidence="7">
    <location>
        <begin position="458"/>
        <end position="477"/>
    </location>
</feature>
<dbReference type="InterPro" id="IPR003370">
    <property type="entry name" value="Chromate_transpt"/>
</dbReference>
<evidence type="ECO:0000256" key="5">
    <source>
        <dbReference type="ARBA" id="ARBA00022989"/>
    </source>
</evidence>
<evidence type="ECO:0000313" key="9">
    <source>
        <dbReference type="Proteomes" id="UP001489004"/>
    </source>
</evidence>
<evidence type="ECO:0000256" key="3">
    <source>
        <dbReference type="ARBA" id="ARBA00022475"/>
    </source>
</evidence>
<dbReference type="AlphaFoldDB" id="A0AAW1Q6Y9"/>
<feature type="transmembrane region" description="Helical" evidence="7">
    <location>
        <begin position="131"/>
        <end position="152"/>
    </location>
</feature>
<keyword evidence="4 7" id="KW-0812">Transmembrane</keyword>
<keyword evidence="3" id="KW-1003">Cell membrane</keyword>
<comment type="caution">
    <text evidence="8">The sequence shown here is derived from an EMBL/GenBank/DDBJ whole genome shotgun (WGS) entry which is preliminary data.</text>
</comment>
<feature type="transmembrane region" description="Helical" evidence="7">
    <location>
        <begin position="409"/>
        <end position="428"/>
    </location>
</feature>
<name>A0AAW1Q6Y9_9CHLO</name>
<feature type="transmembrane region" description="Helical" evidence="7">
    <location>
        <begin position="158"/>
        <end position="178"/>
    </location>
</feature>
<dbReference type="Gene3D" id="3.30.1370.30">
    <property type="match status" value="1"/>
</dbReference>
<comment type="subcellular location">
    <subcellularLocation>
        <location evidence="1">Cell membrane</location>
        <topology evidence="1">Multi-pass membrane protein</topology>
    </subcellularLocation>
</comment>
<evidence type="ECO:0000256" key="2">
    <source>
        <dbReference type="ARBA" id="ARBA00005262"/>
    </source>
</evidence>
<evidence type="ECO:0000256" key="6">
    <source>
        <dbReference type="ARBA" id="ARBA00023136"/>
    </source>
</evidence>
<feature type="transmembrane region" description="Helical" evidence="7">
    <location>
        <begin position="249"/>
        <end position="267"/>
    </location>
</feature>